<dbReference type="Proteomes" id="UP000018211">
    <property type="component" value="Unassembled WGS sequence"/>
</dbReference>
<gene>
    <name evidence="1" type="ORF">VIBNISOn1_140002</name>
</gene>
<accession>A0AAV2VKZ3</accession>
<name>A0AAV2VKZ3_9VIBR</name>
<dbReference type="EMBL" id="CAOF01000046">
    <property type="protein sequence ID" value="CCO45168.1"/>
    <property type="molecule type" value="Genomic_DNA"/>
</dbReference>
<evidence type="ECO:0000313" key="1">
    <source>
        <dbReference type="EMBL" id="CCO45168.1"/>
    </source>
</evidence>
<proteinExistence type="predicted"/>
<evidence type="ECO:0000313" key="2">
    <source>
        <dbReference type="Proteomes" id="UP000018211"/>
    </source>
</evidence>
<comment type="caution">
    <text evidence="1">The sequence shown here is derived from an EMBL/GenBank/DDBJ whole genome shotgun (WGS) entry which is preliminary data.</text>
</comment>
<organism evidence="1 2">
    <name type="scientific">Vibrio nigripulchritudo SOn1</name>
    <dbReference type="NCBI Taxonomy" id="1238450"/>
    <lineage>
        <taxon>Bacteria</taxon>
        <taxon>Pseudomonadati</taxon>
        <taxon>Pseudomonadota</taxon>
        <taxon>Gammaproteobacteria</taxon>
        <taxon>Vibrionales</taxon>
        <taxon>Vibrionaceae</taxon>
        <taxon>Vibrio</taxon>
    </lineage>
</organism>
<sequence length="58" mass="6831">MDVRIEVGIFSLRRTFRFLSQSYSSFVLGIRSGKESLYMKELSRYAELEADVRSVDQY</sequence>
<reference evidence="1 2" key="1">
    <citation type="journal article" date="2013" name="ISME J.">
        <title>Comparative genomics of pathogenic lineages of Vibrio nigripulchritudo identifies virulence-associated traits.</title>
        <authorList>
            <person name="Goudenege D."/>
            <person name="Labreuche Y."/>
            <person name="Krin E."/>
            <person name="Ansquer D."/>
            <person name="Mangenot S."/>
            <person name="Calteau A."/>
            <person name="Medigue C."/>
            <person name="Mazel D."/>
            <person name="Polz M.F."/>
            <person name="Le Roux F."/>
        </authorList>
    </citation>
    <scope>NUCLEOTIDE SEQUENCE [LARGE SCALE GENOMIC DNA]</scope>
    <source>
        <strain evidence="1 2">SOn1</strain>
    </source>
</reference>
<protein>
    <submittedName>
        <fullName evidence="1">Uncharacterized protein</fullName>
    </submittedName>
</protein>
<dbReference type="AlphaFoldDB" id="A0AAV2VKZ3"/>